<comment type="caution">
    <text evidence="5">The sequence shown here is derived from an EMBL/GenBank/DDBJ whole genome shotgun (WGS) entry which is preliminary data.</text>
</comment>
<dbReference type="InterPro" id="IPR010285">
    <property type="entry name" value="DNA_helicase_pif1-like_DEAD"/>
</dbReference>
<evidence type="ECO:0000256" key="1">
    <source>
        <dbReference type="RuleBase" id="RU363044"/>
    </source>
</evidence>
<dbReference type="EMBL" id="CAJHJF010005027">
    <property type="protein sequence ID" value="CAD6947316.1"/>
    <property type="molecule type" value="Genomic_DNA"/>
</dbReference>
<feature type="domain" description="Helitron helicase-like" evidence="3">
    <location>
        <begin position="2"/>
        <end position="152"/>
    </location>
</feature>
<comment type="catalytic activity">
    <reaction evidence="1">
        <text>ATP + H2O = ADP + phosphate + H(+)</text>
        <dbReference type="Rhea" id="RHEA:13065"/>
        <dbReference type="ChEBI" id="CHEBI:15377"/>
        <dbReference type="ChEBI" id="CHEBI:15378"/>
        <dbReference type="ChEBI" id="CHEBI:30616"/>
        <dbReference type="ChEBI" id="CHEBI:43474"/>
        <dbReference type="ChEBI" id="CHEBI:456216"/>
        <dbReference type="EC" id="5.6.2.3"/>
    </reaction>
</comment>
<sequence>MCRIEENRLEYITQSVVALPNEGRVPLQGHEVAELNDRHNDPDHVPNAALPASFVGSKAYRAEQVADALALATKFGRPHGMVTCTSNPDWPELRAMLSPGQTATAIPQVTIRVFSARLQGFMERFKRLFGKILYLIKVIEFQKRGLPHAHIVFAVHPELPVTAIDDVISAEVPPEHLGRLRELILRFMMHPEDHVFRADGSLNGRSRCQKDGRCIYDFPHPINDHTYIDRFTHRVIYRRRSENDRMVAQYCPALLLLWEGHCHIDLAMSAHTIVYMFKYIAKGPDYAQYRIVNPDANIEDNAAAAAEDYISARYLSATEATWRIFAKDLCSKTPSVLRLNVHGPQENRPQFRQTQRIASNASTLIRYLLRPLSYAALTYIEYFERVVFRTPTASERANPALLPPGSFLERSEPGSRFLPNVVSNRRSGSVVARMKWVRPSHGDAFYIRVILRHRPASSWLDLRTTQDGQVHPTFQQAALHDGLIEADDEANLTMTEAINLHTSPSDLRFLFVLLINEGANAAQLWTLHSEALSRDFLPLNEEFDDAPLRTVLLAERSGLTAVDELLRTFGLSTAARLLAQSSEARSHFTAQQHNIRSTIINTVMQAHNEMMPRLHLIQGRAGRGKTFVVKAIIDELRGHGHVLAVCGATGLSASAFTRATTVHKRFSIPVVDDDNDQALLRSTMKPNAPAAAFLKNVSAIFIDELWALSLPVISAVDTLMRELTNRDLPFGGKVVIGIGDPRQTAPITKDNSRQSTLESSFLSSPLFPLFQIHELAIPQRQTNDPNFGVWVDTIGDDFNNNSVDLSPMFQAVPSLDEARTFLFPPTILANPAEAVTRCFLTPLNKRVDEFNSFVTDALPSQLREMAAHDSVRDGEEMDEDDIDTALLAVTSTTHPGIPDHTLKLKVGQLCSILRNLDVSNGLVKHARITITALNQRTIQVRILSTMRTFLLPRITFVFSPARSPLTIIRKQFPLRPAYASTFHGCQGLTLTRTVIDCTVPVFTHGQRYAAVSRTRSRHDVRIYTPEGTSPVVNNIVYRELIEI</sequence>
<comment type="similarity">
    <text evidence="1">Belongs to the helicase family.</text>
</comment>
<dbReference type="PANTHER" id="PTHR10492">
    <property type="match status" value="1"/>
</dbReference>
<evidence type="ECO:0000313" key="5">
    <source>
        <dbReference type="EMBL" id="CAD6947316.1"/>
    </source>
</evidence>
<dbReference type="InterPro" id="IPR027417">
    <property type="entry name" value="P-loop_NTPase"/>
</dbReference>
<keyword evidence="1" id="KW-0547">Nucleotide-binding</keyword>
<comment type="cofactor">
    <cofactor evidence="1">
        <name>Mg(2+)</name>
        <dbReference type="ChEBI" id="CHEBI:18420"/>
    </cofactor>
</comment>
<dbReference type="Gene3D" id="3.40.50.300">
    <property type="entry name" value="P-loop containing nucleotide triphosphate hydrolases"/>
    <property type="match status" value="1"/>
</dbReference>
<name>A0A9N8LXZ6_9BASI</name>
<accession>A0A9N8LXZ6</accession>
<keyword evidence="1" id="KW-0378">Hydrolase</keyword>
<keyword evidence="1" id="KW-0233">DNA recombination</keyword>
<evidence type="ECO:0000313" key="6">
    <source>
        <dbReference type="Proteomes" id="UP000836404"/>
    </source>
</evidence>
<feature type="domain" description="DNA helicase Pif1-like 2B" evidence="4">
    <location>
        <begin position="893"/>
        <end position="933"/>
    </location>
</feature>
<dbReference type="Pfam" id="PF21530">
    <property type="entry name" value="Pif1_2B_dom"/>
    <property type="match status" value="1"/>
</dbReference>
<dbReference type="Proteomes" id="UP000836404">
    <property type="component" value="Unassembled WGS sequence"/>
</dbReference>
<organism evidence="5 6">
    <name type="scientific">Tilletia laevis</name>
    <dbReference type="NCBI Taxonomy" id="157183"/>
    <lineage>
        <taxon>Eukaryota</taxon>
        <taxon>Fungi</taxon>
        <taxon>Dikarya</taxon>
        <taxon>Basidiomycota</taxon>
        <taxon>Ustilaginomycotina</taxon>
        <taxon>Exobasidiomycetes</taxon>
        <taxon>Tilletiales</taxon>
        <taxon>Tilletiaceae</taxon>
        <taxon>Tilletia</taxon>
    </lineage>
</organism>
<keyword evidence="1" id="KW-0234">DNA repair</keyword>
<protein>
    <recommendedName>
        <fullName evidence="1">ATP-dependent DNA helicase</fullName>
        <ecNumber evidence="1">5.6.2.3</ecNumber>
    </recommendedName>
</protein>
<dbReference type="Pfam" id="PF05970">
    <property type="entry name" value="PIF1"/>
    <property type="match status" value="1"/>
</dbReference>
<keyword evidence="1" id="KW-0227">DNA damage</keyword>
<evidence type="ECO:0000259" key="2">
    <source>
        <dbReference type="Pfam" id="PF05970"/>
    </source>
</evidence>
<dbReference type="GO" id="GO:0016787">
    <property type="term" value="F:hydrolase activity"/>
    <property type="evidence" value="ECO:0007669"/>
    <property type="project" value="UniProtKB-KW"/>
</dbReference>
<dbReference type="AlphaFoldDB" id="A0A9N8LXZ6"/>
<evidence type="ECO:0000259" key="4">
    <source>
        <dbReference type="Pfam" id="PF21530"/>
    </source>
</evidence>
<dbReference type="GO" id="GO:0005524">
    <property type="term" value="F:ATP binding"/>
    <property type="evidence" value="ECO:0007669"/>
    <property type="project" value="UniProtKB-KW"/>
</dbReference>
<gene>
    <name evidence="5" type="ORF">JKILLFL_G10183</name>
</gene>
<dbReference type="SUPFAM" id="SSF52540">
    <property type="entry name" value="P-loop containing nucleoside triphosphate hydrolases"/>
    <property type="match status" value="2"/>
</dbReference>
<dbReference type="GO" id="GO:0000723">
    <property type="term" value="P:telomere maintenance"/>
    <property type="evidence" value="ECO:0007669"/>
    <property type="project" value="InterPro"/>
</dbReference>
<dbReference type="GO" id="GO:0006310">
    <property type="term" value="P:DNA recombination"/>
    <property type="evidence" value="ECO:0007669"/>
    <property type="project" value="UniProtKB-KW"/>
</dbReference>
<keyword evidence="1" id="KW-0067">ATP-binding</keyword>
<keyword evidence="6" id="KW-1185">Reference proteome</keyword>
<reference evidence="5 6" key="1">
    <citation type="submission" date="2020-10" db="EMBL/GenBank/DDBJ databases">
        <authorList>
            <person name="Sedaghatjoo S."/>
        </authorList>
    </citation>
    <scope>NUCLEOTIDE SEQUENCE [LARGE SCALE GENOMIC DNA]</scope>
    <source>
        <strain evidence="5 6">LLFL</strain>
    </source>
</reference>
<dbReference type="EC" id="5.6.2.3" evidence="1"/>
<dbReference type="GO" id="GO:0043139">
    <property type="term" value="F:5'-3' DNA helicase activity"/>
    <property type="evidence" value="ECO:0007669"/>
    <property type="project" value="UniProtKB-EC"/>
</dbReference>
<evidence type="ECO:0000259" key="3">
    <source>
        <dbReference type="Pfam" id="PF14214"/>
    </source>
</evidence>
<dbReference type="InterPro" id="IPR025476">
    <property type="entry name" value="Helitron_helicase-like"/>
</dbReference>
<dbReference type="InterPro" id="IPR049163">
    <property type="entry name" value="Pif1-like_2B_dom"/>
</dbReference>
<keyword evidence="1" id="KW-0347">Helicase</keyword>
<dbReference type="Pfam" id="PF14214">
    <property type="entry name" value="Helitron_like_N"/>
    <property type="match status" value="1"/>
</dbReference>
<proteinExistence type="inferred from homology"/>
<feature type="domain" description="DNA helicase Pif1-like DEAD-box helicase" evidence="2">
    <location>
        <begin position="589"/>
        <end position="784"/>
    </location>
</feature>
<dbReference type="GO" id="GO:0006281">
    <property type="term" value="P:DNA repair"/>
    <property type="evidence" value="ECO:0007669"/>
    <property type="project" value="UniProtKB-KW"/>
</dbReference>